<sequence length="320" mass="37297">MIILRGLLSRKELFRLLFKLKGKEEELSVLWLEGGKSFEYKGLKVRKVSYFSLLLEGRKTLKDLILEGYLSEYPFSRVIRKSIFVPKLRGDLYYWAYLSKGFGRQVYVEGYEEFEEKVKKLKRETGFIDPWEVEEIKVGEEVIVFPYADSYPLSSLAPLFNLLLRHRSKVLVLTDLIEKKPLEEYFSFTRHRIVSEEEKSLDLTCFSFELVKTRYDFLNMLETLEKPVVICEGSVFTLIDWALRLMERGISFGVQGDYKGEDIYLSLPSGVFRAFKTGFIGASVRAGAGQFLRAVSKIERPFLSSEDLLLWGYFQSFKLK</sequence>
<proteinExistence type="predicted"/>
<name>A0A7C2VIH4_9AQUI</name>
<reference evidence="1" key="1">
    <citation type="journal article" date="2020" name="mSystems">
        <title>Genome- and Community-Level Interaction Insights into Carbon Utilization and Element Cycling Functions of Hydrothermarchaeota in Hydrothermal Sediment.</title>
        <authorList>
            <person name="Zhou Z."/>
            <person name="Liu Y."/>
            <person name="Xu W."/>
            <person name="Pan J."/>
            <person name="Luo Z.H."/>
            <person name="Li M."/>
        </authorList>
    </citation>
    <scope>NUCLEOTIDE SEQUENCE [LARGE SCALE GENOMIC DNA]</scope>
    <source>
        <strain evidence="1">SpSt-132</strain>
    </source>
</reference>
<dbReference type="AlphaFoldDB" id="A0A7C2VIH4"/>
<evidence type="ECO:0000313" key="1">
    <source>
        <dbReference type="EMBL" id="HEW46656.1"/>
    </source>
</evidence>
<gene>
    <name evidence="1" type="ORF">ENO47_08360</name>
</gene>
<organism evidence="1">
    <name type="scientific">Hydrogenobacter sp</name>
    <dbReference type="NCBI Taxonomy" id="2152829"/>
    <lineage>
        <taxon>Bacteria</taxon>
        <taxon>Pseudomonadati</taxon>
        <taxon>Aquificota</taxon>
        <taxon>Aquificia</taxon>
        <taxon>Aquificales</taxon>
        <taxon>Aquificaceae</taxon>
        <taxon>Hydrogenobacter</taxon>
    </lineage>
</organism>
<dbReference type="EMBL" id="DSFP01000069">
    <property type="protein sequence ID" value="HEW46656.1"/>
    <property type="molecule type" value="Genomic_DNA"/>
</dbReference>
<comment type="caution">
    <text evidence="1">The sequence shown here is derived from an EMBL/GenBank/DDBJ whole genome shotgun (WGS) entry which is preliminary data.</text>
</comment>
<accession>A0A7C2VIH4</accession>
<protein>
    <submittedName>
        <fullName evidence="1">Uncharacterized protein</fullName>
    </submittedName>
</protein>